<organism evidence="1 2">
    <name type="scientific">Noviherbaspirillum galbum</name>
    <dbReference type="NCBI Taxonomy" id="2709383"/>
    <lineage>
        <taxon>Bacteria</taxon>
        <taxon>Pseudomonadati</taxon>
        <taxon>Pseudomonadota</taxon>
        <taxon>Betaproteobacteria</taxon>
        <taxon>Burkholderiales</taxon>
        <taxon>Oxalobacteraceae</taxon>
        <taxon>Noviherbaspirillum</taxon>
    </lineage>
</organism>
<protein>
    <submittedName>
        <fullName evidence="1">Right-handed parallel beta-helix repeat-containing protein</fullName>
    </submittedName>
</protein>
<evidence type="ECO:0000313" key="1">
    <source>
        <dbReference type="EMBL" id="NEX64111.1"/>
    </source>
</evidence>
<comment type="caution">
    <text evidence="1">The sequence shown here is derived from an EMBL/GenBank/DDBJ whole genome shotgun (WGS) entry which is preliminary data.</text>
</comment>
<reference evidence="1 2" key="1">
    <citation type="submission" date="2020-02" db="EMBL/GenBank/DDBJ databases">
        <authorList>
            <person name="Kim M.K."/>
        </authorList>
    </citation>
    <scope>NUCLEOTIDE SEQUENCE [LARGE SCALE GENOMIC DNA]</scope>
    <source>
        <strain evidence="1 2">17J57-3</strain>
    </source>
</reference>
<dbReference type="RefSeq" id="WP_163968030.1">
    <property type="nucleotide sequence ID" value="NZ_JAAIVB010000078.1"/>
</dbReference>
<dbReference type="SUPFAM" id="SSF51126">
    <property type="entry name" value="Pectin lyase-like"/>
    <property type="match status" value="1"/>
</dbReference>
<dbReference type="EMBL" id="JAAIVB010000078">
    <property type="protein sequence ID" value="NEX64111.1"/>
    <property type="molecule type" value="Genomic_DNA"/>
</dbReference>
<dbReference type="InterPro" id="IPR011050">
    <property type="entry name" value="Pectin_lyase_fold/virulence"/>
</dbReference>
<sequence length="483" mass="51893">MRVAVVLGGLLALVLVCVAAFVLVTSRLPVGPRLLGPVLEQRMSGHHPMLERVGVFLHRMMESVDERLGGGFATENWTLGAQQGKELPASGTRREVSGTEQLRQAMDTAQPGDDIVLLPGSYVIASSLNASRPGLPERPITVRAERLHDARFEVRVEEGVLVSAPHWRFLNLEMRGACEPQAACEHAFHVAGDARHFMLANSVLEDFNAHVKVNGAGGRFPDHGLIDSNTLRNRQPRQTDGAVTPIDLVAASHWRVQGNLIANFIKAGGDMVSYGIFAKGAGDRNRIDRNLILCETGAEPSGGRRIGLSFGGGGTAPAYCRDGRCLTEQEQSSMAANLVARCSDAGIYVNRAAGIRLQHNTLLDTAGIQVRFPESAVYLTGNLVDGAIVSRDDGIVHAADNIETHMPQLYAGLHPVRQLFADAGAADLSWRSRPRERAADGIPDLCVNGEDKARDGGMRVIGAFNDVAGCLKSPRPPQGTRPD</sequence>
<accession>A0A6B3SU39</accession>
<evidence type="ECO:0000313" key="2">
    <source>
        <dbReference type="Proteomes" id="UP000482155"/>
    </source>
</evidence>
<gene>
    <name evidence="1" type="ORF">G3574_23760</name>
</gene>
<dbReference type="Gene3D" id="2.160.20.10">
    <property type="entry name" value="Single-stranded right-handed beta-helix, Pectin lyase-like"/>
    <property type="match status" value="1"/>
</dbReference>
<name>A0A6B3SU39_9BURK</name>
<dbReference type="InterPro" id="IPR012334">
    <property type="entry name" value="Pectin_lyas_fold"/>
</dbReference>
<proteinExistence type="predicted"/>
<dbReference type="Proteomes" id="UP000482155">
    <property type="component" value="Unassembled WGS sequence"/>
</dbReference>
<dbReference type="AlphaFoldDB" id="A0A6B3SU39"/>
<keyword evidence="2" id="KW-1185">Reference proteome</keyword>